<dbReference type="PANTHER" id="PTHR21183:SF18">
    <property type="entry name" value="LARGE RIBOSOMAL SUBUNIT PROTEIN UL29M"/>
    <property type="match status" value="1"/>
</dbReference>
<dbReference type="GO" id="GO:0032543">
    <property type="term" value="P:mitochondrial translation"/>
    <property type="evidence" value="ECO:0007669"/>
    <property type="project" value="TreeGrafter"/>
</dbReference>
<feature type="non-terminal residue" evidence="9">
    <location>
        <position position="225"/>
    </location>
</feature>
<organism evidence="9 10">
    <name type="scientific">Pseudomassariella vexata</name>
    <dbReference type="NCBI Taxonomy" id="1141098"/>
    <lineage>
        <taxon>Eukaryota</taxon>
        <taxon>Fungi</taxon>
        <taxon>Dikarya</taxon>
        <taxon>Ascomycota</taxon>
        <taxon>Pezizomycotina</taxon>
        <taxon>Sordariomycetes</taxon>
        <taxon>Xylariomycetidae</taxon>
        <taxon>Amphisphaeriales</taxon>
        <taxon>Pseudomassariaceae</taxon>
        <taxon>Pseudomassariella</taxon>
    </lineage>
</organism>
<dbReference type="GO" id="GO:0003735">
    <property type="term" value="F:structural constituent of ribosome"/>
    <property type="evidence" value="ECO:0007669"/>
    <property type="project" value="InterPro"/>
</dbReference>
<dbReference type="Proteomes" id="UP000193689">
    <property type="component" value="Unassembled WGS sequence"/>
</dbReference>
<keyword evidence="10" id="KW-1185">Reference proteome</keyword>
<gene>
    <name evidence="9" type="ORF">BCR38DRAFT_315001</name>
</gene>
<dbReference type="InterPro" id="IPR038340">
    <property type="entry name" value="MRP-L47_sf"/>
</dbReference>
<feature type="compositionally biased region" description="Polar residues" evidence="8">
    <location>
        <begin position="37"/>
        <end position="47"/>
    </location>
</feature>
<dbReference type="PANTHER" id="PTHR21183">
    <property type="entry name" value="RIBOSOMAL PROTEIN L47, MITOCHONDRIAL-RELATED"/>
    <property type="match status" value="1"/>
</dbReference>
<dbReference type="AlphaFoldDB" id="A0A1Y2DVI5"/>
<dbReference type="GeneID" id="63770907"/>
<evidence type="ECO:0000256" key="3">
    <source>
        <dbReference type="ARBA" id="ARBA00022980"/>
    </source>
</evidence>
<reference evidence="9 10" key="1">
    <citation type="submission" date="2016-07" db="EMBL/GenBank/DDBJ databases">
        <title>Pervasive Adenine N6-methylation of Active Genes in Fungi.</title>
        <authorList>
            <consortium name="DOE Joint Genome Institute"/>
            <person name="Mondo S.J."/>
            <person name="Dannebaum R.O."/>
            <person name="Kuo R.C."/>
            <person name="Labutti K."/>
            <person name="Haridas S."/>
            <person name="Kuo A."/>
            <person name="Salamov A."/>
            <person name="Ahrendt S.R."/>
            <person name="Lipzen A."/>
            <person name="Sullivan W."/>
            <person name="Andreopoulos W.B."/>
            <person name="Clum A."/>
            <person name="Lindquist E."/>
            <person name="Daum C."/>
            <person name="Ramamoorthy G.K."/>
            <person name="Gryganskyi A."/>
            <person name="Culley D."/>
            <person name="Magnuson J.K."/>
            <person name="James T.Y."/>
            <person name="O'Malley M.A."/>
            <person name="Stajich J.E."/>
            <person name="Spatafora J.W."/>
            <person name="Visel A."/>
            <person name="Grigoriev I.V."/>
        </authorList>
    </citation>
    <scope>NUCLEOTIDE SEQUENCE [LARGE SCALE GENOMIC DNA]</scope>
    <source>
        <strain evidence="9 10">CBS 129021</strain>
    </source>
</reference>
<dbReference type="EMBL" id="MCFJ01000008">
    <property type="protein sequence ID" value="ORY63146.1"/>
    <property type="molecule type" value="Genomic_DNA"/>
</dbReference>
<evidence type="ECO:0000256" key="5">
    <source>
        <dbReference type="ARBA" id="ARBA00023274"/>
    </source>
</evidence>
<feature type="compositionally biased region" description="Polar residues" evidence="8">
    <location>
        <begin position="209"/>
        <end position="218"/>
    </location>
</feature>
<dbReference type="Gene3D" id="6.10.330.20">
    <property type="match status" value="1"/>
</dbReference>
<keyword evidence="4" id="KW-0496">Mitochondrion</keyword>
<dbReference type="OrthoDB" id="270763at2759"/>
<evidence type="ECO:0000256" key="6">
    <source>
        <dbReference type="ARBA" id="ARBA00035289"/>
    </source>
</evidence>
<comment type="similarity">
    <text evidence="2">Belongs to the universal ribosomal protein uL29 family.</text>
</comment>
<feature type="region of interest" description="Disordered" evidence="8">
    <location>
        <begin position="204"/>
        <end position="225"/>
    </location>
</feature>
<comment type="caution">
    <text evidence="9">The sequence shown here is derived from an EMBL/GenBank/DDBJ whole genome shotgun (WGS) entry which is preliminary data.</text>
</comment>
<sequence>MASPASIRPSIGRILQQSSKGCPSSCYSLPILMSRPVQSSPFSTTPELQERRPKRDNNRLRGLSSLYRSGFKASMAIDGVEIPKPAKYKPEIKVDPNHGLWDFFYEKDKLLQTPEEDSQHGRAWTVEELRHKSWDDLHKLWYVCVKERNRIATATRERKRIALRTGDDESEERDRQVLRTMKAIKFALTERYYSWEDARKLAEEDPEVNLSNTKNPYTPLSYLED</sequence>
<feature type="compositionally biased region" description="Basic and acidic residues" evidence="8">
    <location>
        <begin position="48"/>
        <end position="59"/>
    </location>
</feature>
<evidence type="ECO:0000256" key="7">
    <source>
        <dbReference type="ARBA" id="ARBA00035399"/>
    </source>
</evidence>
<feature type="region of interest" description="Disordered" evidence="8">
    <location>
        <begin position="37"/>
        <end position="59"/>
    </location>
</feature>
<name>A0A1Y2DVI5_9PEZI</name>
<dbReference type="InParanoid" id="A0A1Y2DVI5"/>
<evidence type="ECO:0000313" key="9">
    <source>
        <dbReference type="EMBL" id="ORY63146.1"/>
    </source>
</evidence>
<keyword evidence="3 9" id="KW-0689">Ribosomal protein</keyword>
<protein>
    <recommendedName>
        <fullName evidence="6">Large ribosomal subunit protein uL29m</fullName>
    </recommendedName>
    <alternativeName>
        <fullName evidence="7">54S ribosomal protein L4, mitochondrial</fullName>
    </alternativeName>
</protein>
<dbReference type="RefSeq" id="XP_040714803.1">
    <property type="nucleotide sequence ID" value="XM_040854695.1"/>
</dbReference>
<evidence type="ECO:0000256" key="8">
    <source>
        <dbReference type="SAM" id="MobiDB-lite"/>
    </source>
</evidence>
<dbReference type="GO" id="GO:0005762">
    <property type="term" value="C:mitochondrial large ribosomal subunit"/>
    <property type="evidence" value="ECO:0007669"/>
    <property type="project" value="TreeGrafter"/>
</dbReference>
<evidence type="ECO:0000256" key="2">
    <source>
        <dbReference type="ARBA" id="ARBA00009254"/>
    </source>
</evidence>
<dbReference type="InterPro" id="IPR010729">
    <property type="entry name" value="Ribosomal_uL29_mit"/>
</dbReference>
<dbReference type="Pfam" id="PF06984">
    <property type="entry name" value="MRP-L47"/>
    <property type="match status" value="1"/>
</dbReference>
<keyword evidence="5" id="KW-0687">Ribonucleoprotein</keyword>
<evidence type="ECO:0000313" key="10">
    <source>
        <dbReference type="Proteomes" id="UP000193689"/>
    </source>
</evidence>
<evidence type="ECO:0000256" key="4">
    <source>
        <dbReference type="ARBA" id="ARBA00023128"/>
    </source>
</evidence>
<accession>A0A1Y2DVI5</accession>
<evidence type="ECO:0000256" key="1">
    <source>
        <dbReference type="ARBA" id="ARBA00004173"/>
    </source>
</evidence>
<proteinExistence type="inferred from homology"/>
<comment type="subcellular location">
    <subcellularLocation>
        <location evidence="1">Mitochondrion</location>
    </subcellularLocation>
</comment>
<dbReference type="STRING" id="1141098.A0A1Y2DVI5"/>